<dbReference type="Proteomes" id="UP000838878">
    <property type="component" value="Chromosome 4"/>
</dbReference>
<dbReference type="EMBL" id="OV170224">
    <property type="protein sequence ID" value="CAH0724439.1"/>
    <property type="molecule type" value="Genomic_DNA"/>
</dbReference>
<sequence>MNSHFKGTEDLLIKNKYAQITNIIKDCLKSSKVVSDNTIKKLFRTYSMNGRIDAVEILQKYCSKLNPCLNKRNGEFLHYLAKAHCMKGNSENGLLILKEAYVKHEGLRSFYRVIFRELIYDSVQNRSEASLVIFTKYVLIFSEIWNDNYPLICFWHTCWSSFWFSDQMLSNDLLENSEVLRKIVQDKATTFCINILKEYNEDAVVRLLQTLLKYQMMVEYAKVLNILFNYKLQNRDLRGCTEIVKNCDALGISLSSYQQGRYIKLLINSKTRYCDLTRGICLAISFVHCEIKKSCLMRFFSVHICNQPLAMSGFVVSRPCRAEEAPHQETFHSSPSVANSLYIMAFQSFSVANV</sequence>
<dbReference type="OrthoDB" id="6763801at2759"/>
<feature type="non-terminal residue" evidence="1">
    <location>
        <position position="354"/>
    </location>
</feature>
<keyword evidence="2" id="KW-1185">Reference proteome</keyword>
<dbReference type="AlphaFoldDB" id="A0A8J9YBC1"/>
<accession>A0A8J9YBC1</accession>
<proteinExistence type="predicted"/>
<evidence type="ECO:0000313" key="2">
    <source>
        <dbReference type="Proteomes" id="UP000838878"/>
    </source>
</evidence>
<protein>
    <submittedName>
        <fullName evidence="1">Uncharacterized protein</fullName>
    </submittedName>
</protein>
<name>A0A8J9YBC1_9NEOP</name>
<reference evidence="1" key="1">
    <citation type="submission" date="2021-12" db="EMBL/GenBank/DDBJ databases">
        <authorList>
            <person name="Martin H S."/>
        </authorList>
    </citation>
    <scope>NUCLEOTIDE SEQUENCE</scope>
</reference>
<organism evidence="1 2">
    <name type="scientific">Brenthis ino</name>
    <name type="common">lesser marbled fritillary</name>
    <dbReference type="NCBI Taxonomy" id="405034"/>
    <lineage>
        <taxon>Eukaryota</taxon>
        <taxon>Metazoa</taxon>
        <taxon>Ecdysozoa</taxon>
        <taxon>Arthropoda</taxon>
        <taxon>Hexapoda</taxon>
        <taxon>Insecta</taxon>
        <taxon>Pterygota</taxon>
        <taxon>Neoptera</taxon>
        <taxon>Endopterygota</taxon>
        <taxon>Lepidoptera</taxon>
        <taxon>Glossata</taxon>
        <taxon>Ditrysia</taxon>
        <taxon>Papilionoidea</taxon>
        <taxon>Nymphalidae</taxon>
        <taxon>Heliconiinae</taxon>
        <taxon>Argynnini</taxon>
        <taxon>Brenthis</taxon>
    </lineage>
</organism>
<gene>
    <name evidence="1" type="ORF">BINO364_LOCUS10148</name>
</gene>
<evidence type="ECO:0000313" key="1">
    <source>
        <dbReference type="EMBL" id="CAH0724439.1"/>
    </source>
</evidence>